<keyword evidence="2" id="KW-0238">DNA-binding</keyword>
<dbReference type="SUPFAM" id="SSF46785">
    <property type="entry name" value="Winged helix' DNA-binding domain"/>
    <property type="match status" value="1"/>
</dbReference>
<dbReference type="OrthoDB" id="7849339at2"/>
<dbReference type="Gene3D" id="1.10.10.10">
    <property type="entry name" value="Winged helix-like DNA-binding domain superfamily/Winged helix DNA-binding domain"/>
    <property type="match status" value="1"/>
</dbReference>
<dbReference type="InterPro" id="IPR001034">
    <property type="entry name" value="DeoR_HTH"/>
</dbReference>
<dbReference type="RefSeq" id="WP_105860088.1">
    <property type="nucleotide sequence ID" value="NZ_PUEJ01000001.1"/>
</dbReference>
<evidence type="ECO:0000256" key="4">
    <source>
        <dbReference type="SAM" id="MobiDB-lite"/>
    </source>
</evidence>
<evidence type="ECO:0000256" key="1">
    <source>
        <dbReference type="ARBA" id="ARBA00023015"/>
    </source>
</evidence>
<protein>
    <submittedName>
        <fullName evidence="6">DeoR/GlpR transcriptional regulator</fullName>
    </submittedName>
</protein>
<evidence type="ECO:0000313" key="6">
    <source>
        <dbReference type="EMBL" id="PRH89122.1"/>
    </source>
</evidence>
<keyword evidence="3" id="KW-0804">Transcription</keyword>
<reference evidence="6 7" key="1">
    <citation type="submission" date="2018-02" db="EMBL/GenBank/DDBJ databases">
        <title>Whole genome sequencing of endophytic bacterium.</title>
        <authorList>
            <person name="Eedara R."/>
            <person name="Podile A.R."/>
        </authorList>
    </citation>
    <scope>NUCLEOTIDE SEQUENCE [LARGE SCALE GENOMIC DNA]</scope>
    <source>
        <strain evidence="6 7">RP1T</strain>
    </source>
</reference>
<feature type="region of interest" description="Disordered" evidence="4">
    <location>
        <begin position="266"/>
        <end position="291"/>
    </location>
</feature>
<dbReference type="Gene3D" id="3.40.50.1360">
    <property type="match status" value="1"/>
</dbReference>
<sequence length="291" mass="31258">METTTKRVDMVPAKRRAIILEHLRANGAASVQELADATGGSQSTARRDLEYLMEKGYLERTHGGAHLVQPARATFERENSLNAQLQRAEKLAIGREAASRLSAGHSVILDSSSTVMEAVRAAAERDLPLTIVTNSLEIADFAADIRSWRTIMPGGSIRAGYRHLAGEPGESFIRTLHADLCLMGASAVTGTLLTEASLEVASLKRAMIASAGRKILLVDSSKFRSPSFCTLCEVSEIDEIITDDAAADEALAPLRAAERPVTLVPVQRSEGRPFRHTGGRGSEAVGSQTLR</sequence>
<dbReference type="InterPro" id="IPR014036">
    <property type="entry name" value="DeoR-like_C"/>
</dbReference>
<dbReference type="Proteomes" id="UP000237682">
    <property type="component" value="Unassembled WGS sequence"/>
</dbReference>
<dbReference type="PRINTS" id="PR00037">
    <property type="entry name" value="HTHLACR"/>
</dbReference>
<name>A0A2S9QIH5_9HYPH</name>
<dbReference type="SMART" id="SM00420">
    <property type="entry name" value="HTH_DEOR"/>
    <property type="match status" value="1"/>
</dbReference>
<dbReference type="InterPro" id="IPR036390">
    <property type="entry name" value="WH_DNA-bd_sf"/>
</dbReference>
<proteinExistence type="predicted"/>
<dbReference type="Pfam" id="PF00455">
    <property type="entry name" value="DeoRC"/>
    <property type="match status" value="1"/>
</dbReference>
<dbReference type="PROSITE" id="PS00894">
    <property type="entry name" value="HTH_DEOR_1"/>
    <property type="match status" value="1"/>
</dbReference>
<keyword evidence="7" id="KW-1185">Reference proteome</keyword>
<dbReference type="SUPFAM" id="SSF100950">
    <property type="entry name" value="NagB/RpiA/CoA transferase-like"/>
    <property type="match status" value="1"/>
</dbReference>
<evidence type="ECO:0000313" key="7">
    <source>
        <dbReference type="Proteomes" id="UP000237682"/>
    </source>
</evidence>
<dbReference type="SMART" id="SM01134">
    <property type="entry name" value="DeoRC"/>
    <property type="match status" value="1"/>
</dbReference>
<dbReference type="InterPro" id="IPR037171">
    <property type="entry name" value="NagB/RpiA_transferase-like"/>
</dbReference>
<dbReference type="GO" id="GO:0003677">
    <property type="term" value="F:DNA binding"/>
    <property type="evidence" value="ECO:0007669"/>
    <property type="project" value="UniProtKB-KW"/>
</dbReference>
<dbReference type="PROSITE" id="PS51000">
    <property type="entry name" value="HTH_DEOR_2"/>
    <property type="match status" value="1"/>
</dbReference>
<comment type="caution">
    <text evidence="6">The sequence shown here is derived from an EMBL/GenBank/DDBJ whole genome shotgun (WGS) entry which is preliminary data.</text>
</comment>
<dbReference type="PANTHER" id="PTHR30363:SF44">
    <property type="entry name" value="AGA OPERON TRANSCRIPTIONAL REPRESSOR-RELATED"/>
    <property type="match status" value="1"/>
</dbReference>
<dbReference type="InterPro" id="IPR036388">
    <property type="entry name" value="WH-like_DNA-bd_sf"/>
</dbReference>
<dbReference type="InterPro" id="IPR050313">
    <property type="entry name" value="Carb_Metab_HTH_regulators"/>
</dbReference>
<dbReference type="PANTHER" id="PTHR30363">
    <property type="entry name" value="HTH-TYPE TRANSCRIPTIONAL REGULATOR SRLR-RELATED"/>
    <property type="match status" value="1"/>
</dbReference>
<dbReference type="InterPro" id="IPR018356">
    <property type="entry name" value="Tscrpt_reg_HTH_DeoR_CS"/>
</dbReference>
<feature type="domain" description="HTH deoR-type" evidence="5">
    <location>
        <begin position="12"/>
        <end position="67"/>
    </location>
</feature>
<gene>
    <name evidence="6" type="ORF">C5L14_00570</name>
</gene>
<evidence type="ECO:0000256" key="2">
    <source>
        <dbReference type="ARBA" id="ARBA00023125"/>
    </source>
</evidence>
<evidence type="ECO:0000259" key="5">
    <source>
        <dbReference type="PROSITE" id="PS51000"/>
    </source>
</evidence>
<accession>A0A2S9QIH5</accession>
<dbReference type="GO" id="GO:0003700">
    <property type="term" value="F:DNA-binding transcription factor activity"/>
    <property type="evidence" value="ECO:0007669"/>
    <property type="project" value="InterPro"/>
</dbReference>
<dbReference type="EMBL" id="PUEJ01000001">
    <property type="protein sequence ID" value="PRH89122.1"/>
    <property type="molecule type" value="Genomic_DNA"/>
</dbReference>
<organism evidence="6 7">
    <name type="scientific">Labrys okinawensis</name>
    <dbReference type="NCBI Taxonomy" id="346911"/>
    <lineage>
        <taxon>Bacteria</taxon>
        <taxon>Pseudomonadati</taxon>
        <taxon>Pseudomonadota</taxon>
        <taxon>Alphaproteobacteria</taxon>
        <taxon>Hyphomicrobiales</taxon>
        <taxon>Xanthobacteraceae</taxon>
        <taxon>Labrys</taxon>
    </lineage>
</organism>
<dbReference type="AlphaFoldDB" id="A0A2S9QIH5"/>
<dbReference type="Pfam" id="PF08220">
    <property type="entry name" value="HTH_DeoR"/>
    <property type="match status" value="1"/>
</dbReference>
<keyword evidence="1" id="KW-0805">Transcription regulation</keyword>
<evidence type="ECO:0000256" key="3">
    <source>
        <dbReference type="ARBA" id="ARBA00023163"/>
    </source>
</evidence>